<keyword evidence="13" id="KW-0326">Glycosidase</keyword>
<evidence type="ECO:0000256" key="11">
    <source>
        <dbReference type="ARBA" id="ARBA00023239"/>
    </source>
</evidence>
<evidence type="ECO:0000313" key="19">
    <source>
        <dbReference type="EMBL" id="WGH93515.1"/>
    </source>
</evidence>
<dbReference type="CDD" id="cd08970">
    <property type="entry name" value="AcNei1_N"/>
    <property type="match status" value="1"/>
</dbReference>
<evidence type="ECO:0000313" key="20">
    <source>
        <dbReference type="Proteomes" id="UP001224674"/>
    </source>
</evidence>
<dbReference type="PANTHER" id="PTHR42697:SF1">
    <property type="entry name" value="ENDONUCLEASE 8"/>
    <property type="match status" value="1"/>
</dbReference>
<dbReference type="SUPFAM" id="SSF57716">
    <property type="entry name" value="Glucocorticoid receptor-like (DNA-binding domain)"/>
    <property type="match status" value="1"/>
</dbReference>
<dbReference type="Gene3D" id="1.10.8.50">
    <property type="match status" value="1"/>
</dbReference>
<dbReference type="EC" id="4.2.99.18" evidence="3"/>
<dbReference type="Pfam" id="PF06831">
    <property type="entry name" value="H2TH"/>
    <property type="match status" value="1"/>
</dbReference>
<keyword evidence="7" id="KW-0378">Hydrolase</keyword>
<dbReference type="GO" id="GO:0008534">
    <property type="term" value="F:oxidized purine nucleobase lesion DNA N-glycosylase activity"/>
    <property type="evidence" value="ECO:0007669"/>
    <property type="project" value="UniProtKB-ARBA"/>
</dbReference>
<organism evidence="19 20">
    <name type="scientific">Auritidibacter ignavus</name>
    <dbReference type="NCBI Taxonomy" id="678932"/>
    <lineage>
        <taxon>Bacteria</taxon>
        <taxon>Bacillati</taxon>
        <taxon>Actinomycetota</taxon>
        <taxon>Actinomycetes</taxon>
        <taxon>Micrococcales</taxon>
        <taxon>Micrococcaceae</taxon>
        <taxon>Auritidibacter</taxon>
    </lineage>
</organism>
<keyword evidence="12" id="KW-0511">Multifunctional enzyme</keyword>
<dbReference type="AlphaFoldDB" id="A0AAJ6AHS5"/>
<evidence type="ECO:0000256" key="12">
    <source>
        <dbReference type="ARBA" id="ARBA00023268"/>
    </source>
</evidence>
<name>A0AAJ6AHS5_9MICC</name>
<keyword evidence="6 15" id="KW-0863">Zinc-finger</keyword>
<comment type="catalytic activity">
    <reaction evidence="14">
        <text>2'-deoxyribonucleotide-(2'-deoxyribose 5'-phosphate)-2'-deoxyribonucleotide-DNA = a 3'-end 2'-deoxyribonucleotide-(2,3-dehydro-2,3-deoxyribose 5'-phosphate)-DNA + a 5'-end 5'-phospho-2'-deoxyribonucleoside-DNA + H(+)</text>
        <dbReference type="Rhea" id="RHEA:66592"/>
        <dbReference type="Rhea" id="RHEA-COMP:13180"/>
        <dbReference type="Rhea" id="RHEA-COMP:16897"/>
        <dbReference type="Rhea" id="RHEA-COMP:17067"/>
        <dbReference type="ChEBI" id="CHEBI:15378"/>
        <dbReference type="ChEBI" id="CHEBI:136412"/>
        <dbReference type="ChEBI" id="CHEBI:157695"/>
        <dbReference type="ChEBI" id="CHEBI:167181"/>
        <dbReference type="EC" id="4.2.99.18"/>
    </reaction>
</comment>
<keyword evidence="4" id="KW-0479">Metal-binding</keyword>
<dbReference type="GO" id="GO:0140078">
    <property type="term" value="F:class I DNA-(apurinic or apyrimidinic site) endonuclease activity"/>
    <property type="evidence" value="ECO:0007669"/>
    <property type="project" value="UniProtKB-EC"/>
</dbReference>
<evidence type="ECO:0000256" key="1">
    <source>
        <dbReference type="ARBA" id="ARBA00001947"/>
    </source>
</evidence>
<dbReference type="GO" id="GO:0003684">
    <property type="term" value="F:damaged DNA binding"/>
    <property type="evidence" value="ECO:0007669"/>
    <property type="project" value="InterPro"/>
</dbReference>
<feature type="domain" description="FPG-type" evidence="17">
    <location>
        <begin position="261"/>
        <end position="296"/>
    </location>
</feature>
<dbReference type="GO" id="GO:0000703">
    <property type="term" value="F:oxidized pyrimidine nucleobase lesion DNA N-glycosylase activity"/>
    <property type="evidence" value="ECO:0007669"/>
    <property type="project" value="TreeGrafter"/>
</dbReference>
<dbReference type="InterPro" id="IPR012319">
    <property type="entry name" value="FPG_cat"/>
</dbReference>
<keyword evidence="10" id="KW-0234">DNA repair</keyword>
<comment type="cofactor">
    <cofactor evidence="1">
        <name>Zn(2+)</name>
        <dbReference type="ChEBI" id="CHEBI:29105"/>
    </cofactor>
</comment>
<dbReference type="InterPro" id="IPR000214">
    <property type="entry name" value="Znf_DNA_glyclase/AP_lyase"/>
</dbReference>
<evidence type="ECO:0000256" key="15">
    <source>
        <dbReference type="PROSITE-ProRule" id="PRU00391"/>
    </source>
</evidence>
<keyword evidence="9" id="KW-0238">DNA-binding</keyword>
<dbReference type="PROSITE" id="PS51066">
    <property type="entry name" value="ZF_FPG_2"/>
    <property type="match status" value="1"/>
</dbReference>
<dbReference type="GO" id="GO:0008270">
    <property type="term" value="F:zinc ion binding"/>
    <property type="evidence" value="ECO:0007669"/>
    <property type="project" value="UniProtKB-KW"/>
</dbReference>
<evidence type="ECO:0000256" key="3">
    <source>
        <dbReference type="ARBA" id="ARBA00012720"/>
    </source>
</evidence>
<dbReference type="SMART" id="SM00898">
    <property type="entry name" value="Fapy_DNA_glyco"/>
    <property type="match status" value="1"/>
</dbReference>
<dbReference type="InterPro" id="IPR035937">
    <property type="entry name" value="FPG_N"/>
</dbReference>
<gene>
    <name evidence="19" type="ORF">QDX21_01495</name>
</gene>
<evidence type="ECO:0000256" key="5">
    <source>
        <dbReference type="ARBA" id="ARBA00022763"/>
    </source>
</evidence>
<evidence type="ECO:0000256" key="16">
    <source>
        <dbReference type="SAM" id="MobiDB-lite"/>
    </source>
</evidence>
<evidence type="ECO:0000256" key="2">
    <source>
        <dbReference type="ARBA" id="ARBA00009409"/>
    </source>
</evidence>
<dbReference type="PROSITE" id="PS51068">
    <property type="entry name" value="FPG_CAT"/>
    <property type="match status" value="1"/>
</dbReference>
<dbReference type="SUPFAM" id="SSF46946">
    <property type="entry name" value="S13-like H2TH domain"/>
    <property type="match status" value="1"/>
</dbReference>
<dbReference type="EMBL" id="CP122566">
    <property type="protein sequence ID" value="WGH93515.1"/>
    <property type="molecule type" value="Genomic_DNA"/>
</dbReference>
<dbReference type="InterPro" id="IPR010979">
    <property type="entry name" value="Ribosomal_uS13-like_H2TH"/>
</dbReference>
<reference evidence="19 20" key="1">
    <citation type="submission" date="2023-03" db="EMBL/GenBank/DDBJ databases">
        <title>Complete genome sequences of several Auritidibacter ignavus strains isolated from ear infections.</title>
        <authorList>
            <person name="Baehr T."/>
            <person name="Baumhoegger A.M."/>
        </authorList>
    </citation>
    <scope>NUCLEOTIDE SEQUENCE [LARGE SCALE GENOMIC DNA]</scope>
    <source>
        <strain evidence="19 20">BABAE-6</strain>
    </source>
</reference>
<evidence type="ECO:0000256" key="8">
    <source>
        <dbReference type="ARBA" id="ARBA00022833"/>
    </source>
</evidence>
<dbReference type="Pfam" id="PF06827">
    <property type="entry name" value="zf-FPG_IleRS"/>
    <property type="match status" value="1"/>
</dbReference>
<proteinExistence type="inferred from homology"/>
<dbReference type="Gene3D" id="3.20.190.10">
    <property type="entry name" value="MutM-like, N-terminal"/>
    <property type="match status" value="1"/>
</dbReference>
<dbReference type="InterPro" id="IPR010663">
    <property type="entry name" value="Znf_FPG/IleRS"/>
</dbReference>
<evidence type="ECO:0000256" key="14">
    <source>
        <dbReference type="ARBA" id="ARBA00044632"/>
    </source>
</evidence>
<dbReference type="InterPro" id="IPR015886">
    <property type="entry name" value="H2TH_FPG"/>
</dbReference>
<dbReference type="GO" id="GO:0006979">
    <property type="term" value="P:response to oxidative stress"/>
    <property type="evidence" value="ECO:0007669"/>
    <property type="project" value="UniProtKB-ARBA"/>
</dbReference>
<evidence type="ECO:0000259" key="17">
    <source>
        <dbReference type="PROSITE" id="PS51066"/>
    </source>
</evidence>
<evidence type="ECO:0000259" key="18">
    <source>
        <dbReference type="PROSITE" id="PS51068"/>
    </source>
</evidence>
<dbReference type="RefSeq" id="WP_110100382.1">
    <property type="nucleotide sequence ID" value="NZ_CP122561.1"/>
</dbReference>
<dbReference type="GeneID" id="83694727"/>
<dbReference type="SUPFAM" id="SSF81624">
    <property type="entry name" value="N-terminal domain of MutM-like DNA repair proteins"/>
    <property type="match status" value="1"/>
</dbReference>
<evidence type="ECO:0000256" key="9">
    <source>
        <dbReference type="ARBA" id="ARBA00023125"/>
    </source>
</evidence>
<comment type="similarity">
    <text evidence="2">Belongs to the FPG family.</text>
</comment>
<protein>
    <recommendedName>
        <fullName evidence="3">DNA-(apurinic or apyrimidinic site) lyase</fullName>
        <ecNumber evidence="3">4.2.99.18</ecNumber>
    </recommendedName>
</protein>
<keyword evidence="5" id="KW-0227">DNA damage</keyword>
<sequence>MPEGHSIHRLARYFSEVFTDQPLRITSPQGRFSAGAARLDGRRATRAEAYGKHFFLVFDHELILNVHLGMYGAWTFGGDEHVATVSSIGAPRKIGEREQHSLQLSTNPVDPPEPKPTTRVRIVSDHGWADLIGASVVRVLTVDEAGDVVASIGPDPLRRDADPQRFIDRALATRRPIGEVLMDQKIIGGIGNIYRAEGLFRTGINPHTPSRQLGAEQLHQLWEDEVRLMRRGVATGKIITTRAEDRPGIALNDAWPEHAYYVYQRQNEPCRVCGTQNIVVESMHQRKLYWCTRCQG</sequence>
<keyword evidence="8" id="KW-0862">Zinc</keyword>
<dbReference type="FunFam" id="1.10.8.50:FF:000003">
    <property type="entry name" value="Formamidopyrimidine-DNA glycosylase"/>
    <property type="match status" value="1"/>
</dbReference>
<accession>A0AAJ6AHS5</accession>
<dbReference type="GO" id="GO:0003690">
    <property type="term" value="F:double-stranded DNA binding"/>
    <property type="evidence" value="ECO:0007669"/>
    <property type="project" value="UniProtKB-ARBA"/>
</dbReference>
<feature type="domain" description="Formamidopyrimidine-DNA glycosylase catalytic" evidence="18">
    <location>
        <begin position="2"/>
        <end position="95"/>
    </location>
</feature>
<evidence type="ECO:0000256" key="7">
    <source>
        <dbReference type="ARBA" id="ARBA00022801"/>
    </source>
</evidence>
<evidence type="ECO:0000256" key="6">
    <source>
        <dbReference type="ARBA" id="ARBA00022771"/>
    </source>
</evidence>
<dbReference type="SMART" id="SM01232">
    <property type="entry name" value="H2TH"/>
    <property type="match status" value="1"/>
</dbReference>
<feature type="region of interest" description="Disordered" evidence="16">
    <location>
        <begin position="97"/>
        <end position="116"/>
    </location>
</feature>
<evidence type="ECO:0000256" key="4">
    <source>
        <dbReference type="ARBA" id="ARBA00022723"/>
    </source>
</evidence>
<dbReference type="Proteomes" id="UP001224674">
    <property type="component" value="Chromosome"/>
</dbReference>
<dbReference type="GO" id="GO:0006284">
    <property type="term" value="P:base-excision repair"/>
    <property type="evidence" value="ECO:0007669"/>
    <property type="project" value="InterPro"/>
</dbReference>
<dbReference type="Pfam" id="PF01149">
    <property type="entry name" value="Fapy_DNA_glyco"/>
    <property type="match status" value="1"/>
</dbReference>
<dbReference type="PANTHER" id="PTHR42697">
    <property type="entry name" value="ENDONUCLEASE 8"/>
    <property type="match status" value="1"/>
</dbReference>
<evidence type="ECO:0000256" key="10">
    <source>
        <dbReference type="ARBA" id="ARBA00023204"/>
    </source>
</evidence>
<keyword evidence="11" id="KW-0456">Lyase</keyword>
<keyword evidence="20" id="KW-1185">Reference proteome</keyword>
<evidence type="ECO:0000256" key="13">
    <source>
        <dbReference type="ARBA" id="ARBA00023295"/>
    </source>
</evidence>